<dbReference type="OrthoDB" id="1349797at2"/>
<name>A0A1A9LIH3_9FLAO</name>
<evidence type="ECO:0000313" key="1">
    <source>
        <dbReference type="EMBL" id="OAD92726.1"/>
    </source>
</evidence>
<protein>
    <submittedName>
        <fullName evidence="1">Uncharacterized protein</fullName>
    </submittedName>
</protein>
<dbReference type="EMBL" id="LXIE01000001">
    <property type="protein sequence ID" value="OAD92726.1"/>
    <property type="molecule type" value="Genomic_DNA"/>
</dbReference>
<proteinExistence type="predicted"/>
<keyword evidence="2" id="KW-1185">Reference proteome</keyword>
<reference evidence="1 2" key="1">
    <citation type="submission" date="2016-05" db="EMBL/GenBank/DDBJ databases">
        <title>Genome sequencing of Vitellibacter soesokkakensis RSSK-12.</title>
        <authorList>
            <person name="Thevarajoo S."/>
            <person name="Selvaratnam C."/>
            <person name="Goh K.M."/>
            <person name="Chan K.-G."/>
            <person name="Chong C.S."/>
        </authorList>
    </citation>
    <scope>NUCLEOTIDE SEQUENCE [LARGE SCALE GENOMIC DNA]</scope>
    <source>
        <strain evidence="1 2">RSSK-12</strain>
    </source>
</reference>
<gene>
    <name evidence="1" type="ORF">A7A78_02110</name>
</gene>
<accession>A0A1A9LIH3</accession>
<sequence>MTEDQPLFFLKFGSEKNMTDFIENGTVYFNTIDYFQRLEEQGLRGDKYEGTTKITNYHEYEYLKVTITIPETGKQIPINPTKFHLREFLSDIKGNLYSIYCIRPKDIIGVEDFKVDKRVREFGTHFVLIKDVGKFINKVCDELEKIKMDFSTRQVEYYEKDKINGDITLFHKMKEFEYQNEFRIVLYNEKMEPKVIKIGSLKDYAEIFPVDALDTLEVKWEPRKTAGNKV</sequence>
<dbReference type="AlphaFoldDB" id="A0A1A9LIH3"/>
<dbReference type="STRING" id="1385699.A7A78_02110"/>
<organism evidence="1 2">
    <name type="scientific">Aequorivita soesokkakensis</name>
    <dbReference type="NCBI Taxonomy" id="1385699"/>
    <lineage>
        <taxon>Bacteria</taxon>
        <taxon>Pseudomonadati</taxon>
        <taxon>Bacteroidota</taxon>
        <taxon>Flavobacteriia</taxon>
        <taxon>Flavobacteriales</taxon>
        <taxon>Flavobacteriaceae</taxon>
        <taxon>Aequorivita</taxon>
    </lineage>
</organism>
<evidence type="ECO:0000313" key="2">
    <source>
        <dbReference type="Proteomes" id="UP000077552"/>
    </source>
</evidence>
<comment type="caution">
    <text evidence="1">The sequence shown here is derived from an EMBL/GenBank/DDBJ whole genome shotgun (WGS) entry which is preliminary data.</text>
</comment>
<dbReference type="Proteomes" id="UP000077552">
    <property type="component" value="Unassembled WGS sequence"/>
</dbReference>
<dbReference type="RefSeq" id="WP_068760762.1">
    <property type="nucleotide sequence ID" value="NZ_LXIE01000001.1"/>
</dbReference>